<name>A0A2A5JME4_PSEO7</name>
<dbReference type="CDD" id="cd19481">
    <property type="entry name" value="RecA-like_protease"/>
    <property type="match status" value="1"/>
</dbReference>
<dbReference type="GO" id="GO:0016887">
    <property type="term" value="F:ATP hydrolysis activity"/>
    <property type="evidence" value="ECO:0007669"/>
    <property type="project" value="InterPro"/>
</dbReference>
<dbReference type="InterPro" id="IPR003593">
    <property type="entry name" value="AAA+_ATPase"/>
</dbReference>
<dbReference type="InterPro" id="IPR027417">
    <property type="entry name" value="P-loop_NTPase"/>
</dbReference>
<keyword evidence="3" id="KW-0067">ATP-binding</keyword>
<dbReference type="InterPro" id="IPR050221">
    <property type="entry name" value="26S_Proteasome_ATPase"/>
</dbReference>
<dbReference type="SUPFAM" id="SSF52540">
    <property type="entry name" value="P-loop containing nucleoside triphosphate hydrolases"/>
    <property type="match status" value="2"/>
</dbReference>
<dbReference type="PANTHER" id="PTHR23073">
    <property type="entry name" value="26S PROTEASOME REGULATORY SUBUNIT"/>
    <property type="match status" value="1"/>
</dbReference>
<proteinExistence type="inferred from homology"/>
<dbReference type="Proteomes" id="UP000228621">
    <property type="component" value="Unassembled WGS sequence"/>
</dbReference>
<keyword evidence="6" id="KW-1185">Reference proteome</keyword>
<evidence type="ECO:0000256" key="1">
    <source>
        <dbReference type="ARBA" id="ARBA00006914"/>
    </source>
</evidence>
<sequence length="678" mass="75538">MTRTYNKLLPSNMYQSYATGYTYRAMTSGFIDSTDLMAVKGATIKSICGTSFKFTGQNEDFDNLIHHLHQRLSVTKGCDLGHNCRVFEHGLQLPANSWKVIKLMVVLKVNGGLYEWIHCCLPSDIHINSMFSHMVGITEEALININLALVETGLVQGSQYLQLDQSGIPNALVEKLVGEKVTSYTELIEPLVQMQPPSTLKLSDFKHLELEDLFAFLDVALNHSIQGCNVLLWGEPGTGKTQLSRFLADTLGASLIAIKAFGSDVHQQEVDYDQERLSSNLRLQHHHLVQRIVSHDEKSLLMLDEAEDILVQQVFNHRASGGKDNLHATLEANTVPCIWVVNSVEDIPASVLRRFNFVKHIFVPDNRVMEGIIANTTKGLRLSKPFKAQLATKDNITPANIANAAFVCHTIGHQGKQAEALVDNLITEVHQACGFNTNTASYKPPMAFSLDNLNIKGGNKALVEIKRAMKKHSGIRALFTGPSGTGKSALANHLAQISNQELITVRCSDVLDKYVGGSEKNIASIFAKATEQQAVLFIDEVDSLLADRSGASQNFEIQQVNELLTQIDCFEFPLFAATNFDKHLDRAVMRRFDFKLAFEHLTSEQLKRLFKTACGRSQITDYQLQKLENLKNITVGDFAIIKRRQQFSTTKLSAQDCLNILITESNHKQTTRPIGFVK</sequence>
<dbReference type="RefSeq" id="WP_099643153.1">
    <property type="nucleotide sequence ID" value="NZ_NKHF01000077.1"/>
</dbReference>
<dbReference type="AlphaFoldDB" id="A0A2A5JME4"/>
<organism evidence="5 6">
    <name type="scientific">Pseudoalteromonas piscicida</name>
    <dbReference type="NCBI Taxonomy" id="43662"/>
    <lineage>
        <taxon>Bacteria</taxon>
        <taxon>Pseudomonadati</taxon>
        <taxon>Pseudomonadota</taxon>
        <taxon>Gammaproteobacteria</taxon>
        <taxon>Alteromonadales</taxon>
        <taxon>Pseudoalteromonadaceae</taxon>
        <taxon>Pseudoalteromonas</taxon>
    </lineage>
</organism>
<protein>
    <submittedName>
        <fullName evidence="5">AAA family ATPase</fullName>
    </submittedName>
</protein>
<dbReference type="OrthoDB" id="9809379at2"/>
<dbReference type="Pfam" id="PF00004">
    <property type="entry name" value="AAA"/>
    <property type="match status" value="2"/>
</dbReference>
<evidence type="ECO:0000256" key="2">
    <source>
        <dbReference type="ARBA" id="ARBA00022741"/>
    </source>
</evidence>
<evidence type="ECO:0000313" key="5">
    <source>
        <dbReference type="EMBL" id="PCK30596.1"/>
    </source>
</evidence>
<comment type="similarity">
    <text evidence="1">Belongs to the AAA ATPase family.</text>
</comment>
<dbReference type="Gene3D" id="3.40.50.300">
    <property type="entry name" value="P-loop containing nucleotide triphosphate hydrolases"/>
    <property type="match status" value="2"/>
</dbReference>
<dbReference type="EMBL" id="NKHF01000077">
    <property type="protein sequence ID" value="PCK30596.1"/>
    <property type="molecule type" value="Genomic_DNA"/>
</dbReference>
<dbReference type="GO" id="GO:0005524">
    <property type="term" value="F:ATP binding"/>
    <property type="evidence" value="ECO:0007669"/>
    <property type="project" value="UniProtKB-KW"/>
</dbReference>
<feature type="domain" description="AAA+ ATPase" evidence="4">
    <location>
        <begin position="226"/>
        <end position="365"/>
    </location>
</feature>
<gene>
    <name evidence="5" type="ORF">CEX98_16610</name>
</gene>
<dbReference type="SMART" id="SM00382">
    <property type="entry name" value="AAA"/>
    <property type="match status" value="2"/>
</dbReference>
<feature type="domain" description="AAA+ ATPase" evidence="4">
    <location>
        <begin position="473"/>
        <end position="602"/>
    </location>
</feature>
<reference evidence="6" key="1">
    <citation type="journal article" date="2019" name="Genome Announc.">
        <title>Draft Genome Sequence of Pseudoalteromonas piscicida Strain 36Y ROTHPW, an Hypersaline Seawater Isolate from the South Coast of Sonora, Mexico.</title>
        <authorList>
            <person name="Sanchez-Diaz R."/>
            <person name="Molina-Garza Z.J."/>
            <person name="Cruz-Suarez L.E."/>
            <person name="Selvin J."/>
            <person name="Kiran G.S."/>
            <person name="Ibarra-Gamez J.C."/>
            <person name="Gomez-Gil B."/>
            <person name="Galaviz-Silva L."/>
        </authorList>
    </citation>
    <scope>NUCLEOTIDE SEQUENCE [LARGE SCALE GENOMIC DNA]</scope>
    <source>
        <strain evidence="6">36Y_RITHPW</strain>
    </source>
</reference>
<evidence type="ECO:0000256" key="3">
    <source>
        <dbReference type="ARBA" id="ARBA00022840"/>
    </source>
</evidence>
<evidence type="ECO:0000259" key="4">
    <source>
        <dbReference type="SMART" id="SM00382"/>
    </source>
</evidence>
<dbReference type="InterPro" id="IPR003959">
    <property type="entry name" value="ATPase_AAA_core"/>
</dbReference>
<keyword evidence="2" id="KW-0547">Nucleotide-binding</keyword>
<evidence type="ECO:0000313" key="6">
    <source>
        <dbReference type="Proteomes" id="UP000228621"/>
    </source>
</evidence>
<comment type="caution">
    <text evidence="5">The sequence shown here is derived from an EMBL/GenBank/DDBJ whole genome shotgun (WGS) entry which is preliminary data.</text>
</comment>
<accession>A0A2A5JME4</accession>